<evidence type="ECO:0000313" key="2">
    <source>
        <dbReference type="EMBL" id="DAF58238.1"/>
    </source>
</evidence>
<name>A0A8S5T4R4_9CAUD</name>
<evidence type="ECO:0000256" key="1">
    <source>
        <dbReference type="SAM" id="Phobius"/>
    </source>
</evidence>
<reference evidence="2" key="1">
    <citation type="journal article" date="2021" name="Proc. Natl. Acad. Sci. U.S.A.">
        <title>A Catalog of Tens of Thousands of Viruses from Human Metagenomes Reveals Hidden Associations with Chronic Diseases.</title>
        <authorList>
            <person name="Tisza M.J."/>
            <person name="Buck C.B."/>
        </authorList>
    </citation>
    <scope>NUCLEOTIDE SEQUENCE</scope>
    <source>
        <strain evidence="2">CtMBu2</strain>
    </source>
</reference>
<accession>A0A8S5T4R4</accession>
<protein>
    <submittedName>
        <fullName evidence="2">Rubredoxin-like zinc ribbon domain protein</fullName>
    </submittedName>
</protein>
<keyword evidence="1" id="KW-1133">Transmembrane helix</keyword>
<dbReference type="EMBL" id="BK032748">
    <property type="protein sequence ID" value="DAF58238.1"/>
    <property type="molecule type" value="Genomic_DNA"/>
</dbReference>
<proteinExistence type="predicted"/>
<organism evidence="2">
    <name type="scientific">Siphoviridae sp. ctMBu2</name>
    <dbReference type="NCBI Taxonomy" id="2827853"/>
    <lineage>
        <taxon>Viruses</taxon>
        <taxon>Duplodnaviria</taxon>
        <taxon>Heunggongvirae</taxon>
        <taxon>Uroviricota</taxon>
        <taxon>Caudoviricetes</taxon>
    </lineage>
</organism>
<keyword evidence="1" id="KW-0812">Transmembrane</keyword>
<keyword evidence="1" id="KW-0472">Membrane</keyword>
<feature type="transmembrane region" description="Helical" evidence="1">
    <location>
        <begin position="34"/>
        <end position="55"/>
    </location>
</feature>
<sequence length="72" mass="8251">MLIFNYSRCPDCGAKTQSRYHDCVRCGRDSVINWPLTLAAWITMILSVIGLAWYIPHVFQTSLLTHRGDCYA</sequence>